<organism evidence="3 4">
    <name type="scientific">Prauserella rugosa</name>
    <dbReference type="NCBI Taxonomy" id="43354"/>
    <lineage>
        <taxon>Bacteria</taxon>
        <taxon>Bacillati</taxon>
        <taxon>Actinomycetota</taxon>
        <taxon>Actinomycetes</taxon>
        <taxon>Pseudonocardiales</taxon>
        <taxon>Pseudonocardiaceae</taxon>
        <taxon>Prauserella</taxon>
    </lineage>
</organism>
<sequence>MLIGELAARTGVSPRLLRYYEDQGLLGATRGTNGYRRYDDEAVTTVRQIRALLAAGLSSEVIRTLLPCAVGDVPDLKPCPELVATLRRELSAMDDRIDAMQRTRAALAGYVPPGE</sequence>
<dbReference type="Gene3D" id="1.10.1660.10">
    <property type="match status" value="1"/>
</dbReference>
<dbReference type="InterPro" id="IPR047057">
    <property type="entry name" value="MerR_fam"/>
</dbReference>
<proteinExistence type="predicted"/>
<dbReference type="AlphaFoldDB" id="A0A660C9M5"/>
<accession>A0A660C9M5</accession>
<reference evidence="3 4" key="1">
    <citation type="submission" date="2019-07" db="EMBL/GenBank/DDBJ databases">
        <title>R&amp;d 2014.</title>
        <authorList>
            <person name="Klenk H.-P."/>
        </authorList>
    </citation>
    <scope>NUCLEOTIDE SEQUENCE [LARGE SCALE GENOMIC DNA]</scope>
    <source>
        <strain evidence="3 4">DSM 43194</strain>
    </source>
</reference>
<dbReference type="PANTHER" id="PTHR30204">
    <property type="entry name" value="REDOX-CYCLING DRUG-SENSING TRANSCRIPTIONAL ACTIVATOR SOXR"/>
    <property type="match status" value="1"/>
</dbReference>
<dbReference type="PRINTS" id="PR00040">
    <property type="entry name" value="HTHMERR"/>
</dbReference>
<name>A0A660C9M5_9PSEU</name>
<dbReference type="EMBL" id="VLJV01000001">
    <property type="protein sequence ID" value="TWH20258.1"/>
    <property type="molecule type" value="Genomic_DNA"/>
</dbReference>
<dbReference type="InterPro" id="IPR000551">
    <property type="entry name" value="MerR-type_HTH_dom"/>
</dbReference>
<dbReference type="OrthoDB" id="3824912at2"/>
<dbReference type="Proteomes" id="UP000317303">
    <property type="component" value="Unassembled WGS sequence"/>
</dbReference>
<evidence type="ECO:0000313" key="4">
    <source>
        <dbReference type="Proteomes" id="UP000317303"/>
    </source>
</evidence>
<dbReference type="PROSITE" id="PS00552">
    <property type="entry name" value="HTH_MERR_1"/>
    <property type="match status" value="1"/>
</dbReference>
<dbReference type="GO" id="GO:0003677">
    <property type="term" value="F:DNA binding"/>
    <property type="evidence" value="ECO:0007669"/>
    <property type="project" value="UniProtKB-KW"/>
</dbReference>
<gene>
    <name evidence="3" type="ORF">JD82_02100</name>
</gene>
<dbReference type="SUPFAM" id="SSF46955">
    <property type="entry name" value="Putative DNA-binding domain"/>
    <property type="match status" value="1"/>
</dbReference>
<protein>
    <submittedName>
        <fullName evidence="3">DNA-binding transcriptional MerR regulator</fullName>
    </submittedName>
</protein>
<evidence type="ECO:0000259" key="2">
    <source>
        <dbReference type="PROSITE" id="PS50937"/>
    </source>
</evidence>
<dbReference type="CDD" id="cd01282">
    <property type="entry name" value="HTH_MerR-like_sg3"/>
    <property type="match status" value="1"/>
</dbReference>
<dbReference type="SMART" id="SM00422">
    <property type="entry name" value="HTH_MERR"/>
    <property type="match status" value="1"/>
</dbReference>
<dbReference type="PROSITE" id="PS50937">
    <property type="entry name" value="HTH_MERR_2"/>
    <property type="match status" value="1"/>
</dbReference>
<evidence type="ECO:0000313" key="3">
    <source>
        <dbReference type="EMBL" id="TWH20258.1"/>
    </source>
</evidence>
<dbReference type="GO" id="GO:0003700">
    <property type="term" value="F:DNA-binding transcription factor activity"/>
    <property type="evidence" value="ECO:0007669"/>
    <property type="project" value="InterPro"/>
</dbReference>
<dbReference type="Pfam" id="PF13411">
    <property type="entry name" value="MerR_1"/>
    <property type="match status" value="1"/>
</dbReference>
<dbReference type="InterPro" id="IPR009061">
    <property type="entry name" value="DNA-bd_dom_put_sf"/>
</dbReference>
<feature type="domain" description="HTH merR-type" evidence="2">
    <location>
        <begin position="1"/>
        <end position="68"/>
    </location>
</feature>
<evidence type="ECO:0000256" key="1">
    <source>
        <dbReference type="ARBA" id="ARBA00023125"/>
    </source>
</evidence>
<dbReference type="RefSeq" id="WP_030531129.1">
    <property type="nucleotide sequence ID" value="NZ_JOIJ01000003.1"/>
</dbReference>
<keyword evidence="1 3" id="KW-0238">DNA-binding</keyword>
<keyword evidence="4" id="KW-1185">Reference proteome</keyword>
<comment type="caution">
    <text evidence="3">The sequence shown here is derived from an EMBL/GenBank/DDBJ whole genome shotgun (WGS) entry which is preliminary data.</text>
</comment>
<dbReference type="PANTHER" id="PTHR30204:SF93">
    <property type="entry name" value="HTH MERR-TYPE DOMAIN-CONTAINING PROTEIN"/>
    <property type="match status" value="1"/>
</dbReference>